<proteinExistence type="predicted"/>
<feature type="non-terminal residue" evidence="1">
    <location>
        <position position="1"/>
    </location>
</feature>
<sequence>PPLPAPSTGVICSSRPHGFGASAVQTCDEYLPLVIFCRLHVPTVMCRRLRQPPVDFFFVGFLGF</sequence>
<name>A0ABP0XNA3_9ROSI</name>
<evidence type="ECO:0000313" key="1">
    <source>
        <dbReference type="EMBL" id="CAK9309369.1"/>
    </source>
</evidence>
<gene>
    <name evidence="1" type="ORF">CITCOLO1_LOCUS935</name>
</gene>
<reference evidence="1 2" key="1">
    <citation type="submission" date="2024-03" db="EMBL/GenBank/DDBJ databases">
        <authorList>
            <person name="Gkanogiannis A."/>
            <person name="Becerra Lopez-Lavalle L."/>
        </authorList>
    </citation>
    <scope>NUCLEOTIDE SEQUENCE [LARGE SCALE GENOMIC DNA]</scope>
</reference>
<feature type="non-terminal residue" evidence="1">
    <location>
        <position position="64"/>
    </location>
</feature>
<keyword evidence="2" id="KW-1185">Reference proteome</keyword>
<evidence type="ECO:0000313" key="2">
    <source>
        <dbReference type="Proteomes" id="UP001642487"/>
    </source>
</evidence>
<protein>
    <submittedName>
        <fullName evidence="1">Uncharacterized protein</fullName>
    </submittedName>
</protein>
<dbReference type="EMBL" id="OZ021735">
    <property type="protein sequence ID" value="CAK9309369.1"/>
    <property type="molecule type" value="Genomic_DNA"/>
</dbReference>
<dbReference type="Proteomes" id="UP001642487">
    <property type="component" value="Chromosome 1"/>
</dbReference>
<accession>A0ABP0XNA3</accession>
<organism evidence="1 2">
    <name type="scientific">Citrullus colocynthis</name>
    <name type="common">colocynth</name>
    <dbReference type="NCBI Taxonomy" id="252529"/>
    <lineage>
        <taxon>Eukaryota</taxon>
        <taxon>Viridiplantae</taxon>
        <taxon>Streptophyta</taxon>
        <taxon>Embryophyta</taxon>
        <taxon>Tracheophyta</taxon>
        <taxon>Spermatophyta</taxon>
        <taxon>Magnoliopsida</taxon>
        <taxon>eudicotyledons</taxon>
        <taxon>Gunneridae</taxon>
        <taxon>Pentapetalae</taxon>
        <taxon>rosids</taxon>
        <taxon>fabids</taxon>
        <taxon>Cucurbitales</taxon>
        <taxon>Cucurbitaceae</taxon>
        <taxon>Benincaseae</taxon>
        <taxon>Citrullus</taxon>
    </lineage>
</organism>